<dbReference type="AlphaFoldDB" id="A0A7X4GUR2"/>
<gene>
    <name evidence="1" type="ORF">GTP45_24750</name>
</gene>
<dbReference type="Proteomes" id="UP000450012">
    <property type="component" value="Unassembled WGS sequence"/>
</dbReference>
<accession>A0A7X4GUR2</accession>
<organism evidence="1 2">
    <name type="scientific">Duganella rivi</name>
    <dbReference type="NCBI Taxonomy" id="2666083"/>
    <lineage>
        <taxon>Bacteria</taxon>
        <taxon>Pseudomonadati</taxon>
        <taxon>Pseudomonadota</taxon>
        <taxon>Betaproteobacteria</taxon>
        <taxon>Burkholderiales</taxon>
        <taxon>Oxalobacteraceae</taxon>
        <taxon>Telluria group</taxon>
        <taxon>Duganella</taxon>
    </lineage>
</organism>
<keyword evidence="2" id="KW-1185">Reference proteome</keyword>
<evidence type="ECO:0000313" key="1">
    <source>
        <dbReference type="EMBL" id="MYM70035.1"/>
    </source>
</evidence>
<name>A0A7X4GUR2_9BURK</name>
<sequence>MLLLPACSTPYHPPLLPAAPPAQFPGLIDLAAQSNGHAADVLLVHGICTHDAGWINEVLIWSPLTSSTHALPRDGSQSDSLAIAGRPNAAGRWRHALATARQPATPAAQAARTWITSAIPTSAA</sequence>
<protein>
    <submittedName>
        <fullName evidence="1">Uncharacterized protein</fullName>
    </submittedName>
</protein>
<dbReference type="EMBL" id="WWCK01000007">
    <property type="protein sequence ID" value="MYM70035.1"/>
    <property type="molecule type" value="Genomic_DNA"/>
</dbReference>
<proteinExistence type="predicted"/>
<reference evidence="1 2" key="1">
    <citation type="submission" date="2019-12" db="EMBL/GenBank/DDBJ databases">
        <title>Novel species isolated from a subtropical stream in China.</title>
        <authorList>
            <person name="Lu H."/>
        </authorList>
    </citation>
    <scope>NUCLEOTIDE SEQUENCE [LARGE SCALE GENOMIC DNA]</scope>
    <source>
        <strain evidence="1 2">FT55W</strain>
    </source>
</reference>
<comment type="caution">
    <text evidence="1">The sequence shown here is derived from an EMBL/GenBank/DDBJ whole genome shotgun (WGS) entry which is preliminary data.</text>
</comment>
<evidence type="ECO:0000313" key="2">
    <source>
        <dbReference type="Proteomes" id="UP000450012"/>
    </source>
</evidence>
<dbReference type="RefSeq" id="WP_161016518.1">
    <property type="nucleotide sequence ID" value="NZ_WWCK01000007.1"/>
</dbReference>